<reference evidence="12" key="1">
    <citation type="submission" date="2017-04" db="EMBL/GenBank/DDBJ databases">
        <authorList>
            <person name="Song Y."/>
            <person name="Cho B.-K."/>
        </authorList>
    </citation>
    <scope>NUCLEOTIDE SEQUENCE [LARGE SCALE GENOMIC DNA]</scope>
    <source>
        <strain evidence="12">SL1</strain>
    </source>
</reference>
<feature type="domain" description="HAMP" evidence="10">
    <location>
        <begin position="319"/>
        <end position="371"/>
    </location>
</feature>
<dbReference type="Pfam" id="PF06580">
    <property type="entry name" value="His_kinase"/>
    <property type="match status" value="1"/>
</dbReference>
<dbReference type="InterPro" id="IPR050640">
    <property type="entry name" value="Bact_2-comp_sensor_kinase"/>
</dbReference>
<dbReference type="OrthoDB" id="9809348at2"/>
<sequence length="588" mass="68023">MKKIIHFFLNSSIGFKLIFYFFLVILLPVITITTLSNLIYKNSMTDEQNANTQQMVKQITNNVDFYIKDTENIINYLSYDPTVLKFLSTNNINKDNNIEDDTAREITRFTTLHPEIAGIIIVNSNDMYVSDTMYRISREPLTSEKWYTQASKSANNVQLFSKPVGRNINNIFEYCADDVVSMSKAIIDKKTGDCIGVILIDMKLDVIKSVIESIKPGKTGFVYILDSNGEIVYAPVNPVVYRIKKQWFLDKTNGIIIKSIKNKNYELMDIDSQYTKWKTVGVFPLDESLKAMTYIKYYSLIIAIVTLILAGILAIIFTKTIVNPITKLRRLMKKTEEGNLDIQFNSKYDDEIGQLGNSFNNMIREIRNLIKLVHIEERNKRKAEINILQSQIKPHFIYNTLDTIQWMAQEHEAEGVVEMVGNLTNLLRIGLNNGDEIIKLKYEIKHVESYLTIQKVRYEDKISYEIDVDESILENNVIKLILQPLVENAIYHGIKEKRGKGKIIIKGSIQNEKIHIKIIDNGIGIRKDKLREINNLLKEKDSSKRKIGYGSFNVNERIRLNYGEEYGIYYTSKYGKWTAVHIWHPILK</sequence>
<dbReference type="AlphaFoldDB" id="A0A2U8DRF6"/>
<dbReference type="SMART" id="SM00387">
    <property type="entry name" value="HATPase_c"/>
    <property type="match status" value="1"/>
</dbReference>
<evidence type="ECO:0000313" key="12">
    <source>
        <dbReference type="Proteomes" id="UP000244910"/>
    </source>
</evidence>
<keyword evidence="7 9" id="KW-1133">Transmembrane helix</keyword>
<dbReference type="PROSITE" id="PS50885">
    <property type="entry name" value="HAMP"/>
    <property type="match status" value="1"/>
</dbReference>
<dbReference type="CDD" id="cd06225">
    <property type="entry name" value="HAMP"/>
    <property type="match status" value="1"/>
</dbReference>
<dbReference type="KEGG" id="cdrk:B9W14_12800"/>
<dbReference type="InterPro" id="IPR003660">
    <property type="entry name" value="HAMP_dom"/>
</dbReference>
<evidence type="ECO:0000256" key="2">
    <source>
        <dbReference type="ARBA" id="ARBA00022475"/>
    </source>
</evidence>
<dbReference type="Pfam" id="PF00672">
    <property type="entry name" value="HAMP"/>
    <property type="match status" value="1"/>
</dbReference>
<dbReference type="Gene3D" id="6.10.340.10">
    <property type="match status" value="1"/>
</dbReference>
<evidence type="ECO:0000256" key="4">
    <source>
        <dbReference type="ARBA" id="ARBA00022679"/>
    </source>
</evidence>
<evidence type="ECO:0000259" key="10">
    <source>
        <dbReference type="PROSITE" id="PS50885"/>
    </source>
</evidence>
<keyword evidence="2" id="KW-1003">Cell membrane</keyword>
<dbReference type="Pfam" id="PF02743">
    <property type="entry name" value="dCache_1"/>
    <property type="match status" value="1"/>
</dbReference>
<evidence type="ECO:0000313" key="11">
    <source>
        <dbReference type="EMBL" id="AWI05343.1"/>
    </source>
</evidence>
<dbReference type="InterPro" id="IPR036890">
    <property type="entry name" value="HATPase_C_sf"/>
</dbReference>
<dbReference type="RefSeq" id="WP_032079222.1">
    <property type="nucleotide sequence ID" value="NZ_CP020953.1"/>
</dbReference>
<keyword evidence="6 11" id="KW-0418">Kinase</keyword>
<keyword evidence="5 9" id="KW-0812">Transmembrane</keyword>
<dbReference type="Gene3D" id="3.30.450.20">
    <property type="entry name" value="PAS domain"/>
    <property type="match status" value="2"/>
</dbReference>
<dbReference type="Gene3D" id="3.30.565.10">
    <property type="entry name" value="Histidine kinase-like ATPase, C-terminal domain"/>
    <property type="match status" value="1"/>
</dbReference>
<keyword evidence="8 9" id="KW-0472">Membrane</keyword>
<keyword evidence="12" id="KW-1185">Reference proteome</keyword>
<evidence type="ECO:0000256" key="9">
    <source>
        <dbReference type="SAM" id="Phobius"/>
    </source>
</evidence>
<keyword evidence="3" id="KW-0597">Phosphoprotein</keyword>
<evidence type="ECO:0000256" key="6">
    <source>
        <dbReference type="ARBA" id="ARBA00022777"/>
    </source>
</evidence>
<accession>A0A2U8DRF6</accession>
<keyword evidence="4" id="KW-0808">Transferase</keyword>
<dbReference type="SUPFAM" id="SSF158472">
    <property type="entry name" value="HAMP domain-like"/>
    <property type="match status" value="1"/>
</dbReference>
<feature type="transmembrane region" description="Helical" evidence="9">
    <location>
        <begin position="297"/>
        <end position="317"/>
    </location>
</feature>
<dbReference type="Pfam" id="PF02518">
    <property type="entry name" value="HATPase_c"/>
    <property type="match status" value="1"/>
</dbReference>
<dbReference type="PANTHER" id="PTHR34220">
    <property type="entry name" value="SENSOR HISTIDINE KINASE YPDA"/>
    <property type="match status" value="1"/>
</dbReference>
<dbReference type="EMBL" id="CP020953">
    <property type="protein sequence ID" value="AWI05343.1"/>
    <property type="molecule type" value="Genomic_DNA"/>
</dbReference>
<dbReference type="GO" id="GO:0005886">
    <property type="term" value="C:plasma membrane"/>
    <property type="evidence" value="ECO:0007669"/>
    <property type="project" value="UniProtKB-SubCell"/>
</dbReference>
<evidence type="ECO:0000256" key="3">
    <source>
        <dbReference type="ARBA" id="ARBA00022553"/>
    </source>
</evidence>
<dbReference type="InterPro" id="IPR003594">
    <property type="entry name" value="HATPase_dom"/>
</dbReference>
<gene>
    <name evidence="11" type="ORF">B9W14_12800</name>
</gene>
<proteinExistence type="predicted"/>
<evidence type="ECO:0000256" key="1">
    <source>
        <dbReference type="ARBA" id="ARBA00004651"/>
    </source>
</evidence>
<protein>
    <submittedName>
        <fullName evidence="11">Histidine kinase</fullName>
    </submittedName>
</protein>
<name>A0A2U8DRF6_9CLOT</name>
<dbReference type="InterPro" id="IPR033479">
    <property type="entry name" value="dCache_1"/>
</dbReference>
<comment type="subcellular location">
    <subcellularLocation>
        <location evidence="1">Cell membrane</location>
        <topology evidence="1">Multi-pass membrane protein</topology>
    </subcellularLocation>
</comment>
<dbReference type="PANTHER" id="PTHR34220:SF7">
    <property type="entry name" value="SENSOR HISTIDINE KINASE YPDA"/>
    <property type="match status" value="1"/>
</dbReference>
<evidence type="ECO:0000256" key="7">
    <source>
        <dbReference type="ARBA" id="ARBA00022989"/>
    </source>
</evidence>
<dbReference type="SUPFAM" id="SSF55874">
    <property type="entry name" value="ATPase domain of HSP90 chaperone/DNA topoisomerase II/histidine kinase"/>
    <property type="match status" value="1"/>
</dbReference>
<dbReference type="Proteomes" id="UP000244910">
    <property type="component" value="Chromosome"/>
</dbReference>
<evidence type="ECO:0000256" key="8">
    <source>
        <dbReference type="ARBA" id="ARBA00023136"/>
    </source>
</evidence>
<dbReference type="InterPro" id="IPR010559">
    <property type="entry name" value="Sig_transdc_His_kin_internal"/>
</dbReference>
<feature type="transmembrane region" description="Helical" evidence="9">
    <location>
        <begin position="17"/>
        <end position="40"/>
    </location>
</feature>
<dbReference type="SMART" id="SM00304">
    <property type="entry name" value="HAMP"/>
    <property type="match status" value="1"/>
</dbReference>
<evidence type="ECO:0000256" key="5">
    <source>
        <dbReference type="ARBA" id="ARBA00022692"/>
    </source>
</evidence>
<organism evidence="11 12">
    <name type="scientific">Clostridium drakei</name>
    <dbReference type="NCBI Taxonomy" id="332101"/>
    <lineage>
        <taxon>Bacteria</taxon>
        <taxon>Bacillati</taxon>
        <taxon>Bacillota</taxon>
        <taxon>Clostridia</taxon>
        <taxon>Eubacteriales</taxon>
        <taxon>Clostridiaceae</taxon>
        <taxon>Clostridium</taxon>
    </lineage>
</organism>
<dbReference type="GO" id="GO:0000155">
    <property type="term" value="F:phosphorelay sensor kinase activity"/>
    <property type="evidence" value="ECO:0007669"/>
    <property type="project" value="InterPro"/>
</dbReference>